<feature type="domain" description="CN hydrolase" evidence="11">
    <location>
        <begin position="6"/>
        <end position="245"/>
    </location>
</feature>
<dbReference type="AlphaFoldDB" id="A0A6J4T2I9"/>
<dbReference type="InterPro" id="IPR003010">
    <property type="entry name" value="C-N_Hydrolase"/>
</dbReference>
<keyword evidence="4 7" id="KW-0547">Nucleotide-binding</keyword>
<dbReference type="InterPro" id="IPR014729">
    <property type="entry name" value="Rossmann-like_a/b/a_fold"/>
</dbReference>
<feature type="binding site" evidence="7">
    <location>
        <begin position="323"/>
        <end position="330"/>
    </location>
    <ligand>
        <name>ATP</name>
        <dbReference type="ChEBI" id="CHEBI:30616"/>
    </ligand>
</feature>
<comment type="function">
    <text evidence="7">Catalyzes the ATP-dependent amidation of deamido-NAD to form NAD. Uses L-glutamine as a nitrogen source.</text>
</comment>
<dbReference type="GO" id="GO:0016740">
    <property type="term" value="F:transferase activity"/>
    <property type="evidence" value="ECO:0007669"/>
    <property type="project" value="UniProtKB-KW"/>
</dbReference>
<proteinExistence type="inferred from homology"/>
<feature type="binding site" evidence="7">
    <location>
        <position position="406"/>
    </location>
    <ligand>
        <name>deamido-NAD(+)</name>
        <dbReference type="ChEBI" id="CHEBI:58437"/>
        <note>ligand shared between two neighboring subunits</note>
    </ligand>
</feature>
<dbReference type="InterPro" id="IPR000132">
    <property type="entry name" value="Nitrilase/CN_hydratase_CS"/>
</dbReference>
<dbReference type="Pfam" id="PF02540">
    <property type="entry name" value="NAD_synthase"/>
    <property type="match status" value="1"/>
</dbReference>
<dbReference type="PANTHER" id="PTHR23090">
    <property type="entry name" value="NH 3 /GLUTAMINE-DEPENDENT NAD + SYNTHETASE"/>
    <property type="match status" value="1"/>
</dbReference>
<feature type="binding site" evidence="7">
    <location>
        <position position="175"/>
    </location>
    <ligand>
        <name>L-glutamine</name>
        <dbReference type="ChEBI" id="CHEBI:58359"/>
    </ligand>
</feature>
<evidence type="ECO:0000256" key="2">
    <source>
        <dbReference type="ARBA" id="ARBA00007145"/>
    </source>
</evidence>
<keyword evidence="12" id="KW-0315">Glutamine amidotransferase</keyword>
<evidence type="ECO:0000256" key="5">
    <source>
        <dbReference type="ARBA" id="ARBA00022840"/>
    </source>
</evidence>
<dbReference type="FunFam" id="3.40.50.620:FF:000106">
    <property type="entry name" value="Glutamine-dependent NAD(+) synthetase"/>
    <property type="match status" value="1"/>
</dbReference>
<dbReference type="GO" id="GO:0008795">
    <property type="term" value="F:NAD+ synthase activity"/>
    <property type="evidence" value="ECO:0007669"/>
    <property type="project" value="UniProtKB-UniRule"/>
</dbReference>
<evidence type="ECO:0000256" key="9">
    <source>
        <dbReference type="PROSITE-ProRule" id="PRU10139"/>
    </source>
</evidence>
<dbReference type="GO" id="GO:0004359">
    <property type="term" value="F:glutaminase activity"/>
    <property type="evidence" value="ECO:0007669"/>
    <property type="project" value="InterPro"/>
</dbReference>
<evidence type="ECO:0000256" key="3">
    <source>
        <dbReference type="ARBA" id="ARBA00022598"/>
    </source>
</evidence>
<evidence type="ECO:0000256" key="8">
    <source>
        <dbReference type="PIRNR" id="PIRNR006630"/>
    </source>
</evidence>
<dbReference type="InterPro" id="IPR014445">
    <property type="entry name" value="Gln-dep_NAD_synthase"/>
</dbReference>
<protein>
    <recommendedName>
        <fullName evidence="7 8">Glutamine-dependent NAD(+) synthetase</fullName>
        <ecNumber evidence="7 8">6.3.5.1</ecNumber>
    </recommendedName>
    <alternativeName>
        <fullName evidence="7 8">NAD(+) synthase [glutamine-hydrolyzing]</fullName>
    </alternativeName>
</protein>
<dbReference type="NCBIfam" id="NF010588">
    <property type="entry name" value="PRK13981.1"/>
    <property type="match status" value="1"/>
</dbReference>
<dbReference type="EMBL" id="CADCVQ010000115">
    <property type="protein sequence ID" value="CAA9511375.1"/>
    <property type="molecule type" value="Genomic_DNA"/>
</dbReference>
<dbReference type="GO" id="GO:0009435">
    <property type="term" value="P:NAD+ biosynthetic process"/>
    <property type="evidence" value="ECO:0007669"/>
    <property type="project" value="UniProtKB-UniRule"/>
</dbReference>
<sequence length="576" mass="61862">MTQPPLRIALSQLNAIVGDIAGNEARIADDMAAARDAGAQLVCFPELALTGYPPEDLLLKEHFLADTAAALERLADEATGIVAIVGYPERAEDVHNSAAVLADGAIQASYRKLHLPNYGVFDELRYFQPGERGATIEVDGVTVGLTICEDIWQPGPPLSDEALAGARVIVNISASPYDAGKGERRERMLQQRARDDLAAVAFCALVGGQDELVFDGHSLVVDHQGAILARAPQFQEALLVAEVDPVTVGSARLRDTRRRAPAASGRGRVDQLGSFTVGRPAGGQPLTATVAELPDPVEEVYGALVLGTRDYVRKNGFKHVVLGLSGGIDSTLVALIAVDALGADRVTCVTMPSPYSSQATRSDAHRLAENLGCELLELPIEPMMLAFDAALSDVFAGHDADLTEENLQARIRGNLLMALSNKFGWLVLTTGNKSEMSVGYSTLYGDSAGGFAVIKDAPKLLVYKLARHRDRQAGGGLVPPELFTRAPSAELRADQRDDDSLPPYEILDAILEGYVEHDLGREQLVARGLDAADVDRVIRLVDVAEYKRRQQPPGIKVTTRAFGRDRRVPITNRFGG</sequence>
<keyword evidence="6 7" id="KW-0520">NAD</keyword>
<dbReference type="NCBIfam" id="TIGR00552">
    <property type="entry name" value="nadE"/>
    <property type="match status" value="1"/>
</dbReference>
<dbReference type="HAMAP" id="MF_02090">
    <property type="entry name" value="NadE_glutamine_dep"/>
    <property type="match status" value="1"/>
</dbReference>
<evidence type="ECO:0000313" key="12">
    <source>
        <dbReference type="EMBL" id="CAA9511375.1"/>
    </source>
</evidence>
<dbReference type="SUPFAM" id="SSF56317">
    <property type="entry name" value="Carbon-nitrogen hydrolase"/>
    <property type="match status" value="1"/>
</dbReference>
<gene>
    <name evidence="7" type="primary">nadE</name>
    <name evidence="12" type="ORF">AVDCRST_MAG67-2750</name>
</gene>
<feature type="active site" description="For glutaminase activity" evidence="7">
    <location>
        <position position="112"/>
    </location>
</feature>
<feature type="binding site" evidence="7">
    <location>
        <position position="547"/>
    </location>
    <ligand>
        <name>deamido-NAD(+)</name>
        <dbReference type="ChEBI" id="CHEBI:58437"/>
        <note>ligand shared between two neighboring subunits</note>
    </ligand>
</feature>
<evidence type="ECO:0000256" key="4">
    <source>
        <dbReference type="ARBA" id="ARBA00022741"/>
    </source>
</evidence>
<accession>A0A6J4T2I9</accession>
<evidence type="ECO:0000256" key="7">
    <source>
        <dbReference type="HAMAP-Rule" id="MF_02090"/>
    </source>
</evidence>
<dbReference type="UniPathway" id="UPA00253">
    <property type="reaction ID" value="UER00334"/>
</dbReference>
<dbReference type="PANTHER" id="PTHR23090:SF9">
    <property type="entry name" value="GLUTAMINE-DEPENDENT NAD(+) SYNTHETASE"/>
    <property type="match status" value="1"/>
</dbReference>
<dbReference type="PROSITE" id="PS50263">
    <property type="entry name" value="CN_HYDROLASE"/>
    <property type="match status" value="1"/>
</dbReference>
<reference evidence="12" key="1">
    <citation type="submission" date="2020-02" db="EMBL/GenBank/DDBJ databases">
        <authorList>
            <person name="Meier V. D."/>
        </authorList>
    </citation>
    <scope>NUCLEOTIDE SEQUENCE</scope>
    <source>
        <strain evidence="12">AVDCRST_MAG67</strain>
    </source>
</reference>
<feature type="active site" description="Proton acceptor" evidence="9">
    <location>
        <position position="46"/>
    </location>
</feature>
<feature type="binding site" evidence="7">
    <location>
        <position position="435"/>
    </location>
    <ligand>
        <name>deamido-NAD(+)</name>
        <dbReference type="ChEBI" id="CHEBI:58437"/>
        <note>ligand shared between two neighboring subunits</note>
    </ligand>
</feature>
<dbReference type="CDD" id="cd07570">
    <property type="entry name" value="GAT_Gln-NAD-synth"/>
    <property type="match status" value="1"/>
</dbReference>
<evidence type="ECO:0000256" key="10">
    <source>
        <dbReference type="RuleBase" id="RU003811"/>
    </source>
</evidence>
<dbReference type="EC" id="6.3.5.1" evidence="7 8"/>
<name>A0A6J4T2I9_9ACTN</name>
<comment type="similarity">
    <text evidence="10">Belongs to the NAD synthetase family.</text>
</comment>
<keyword evidence="5 7" id="KW-0067">ATP-binding</keyword>
<dbReference type="PIRSF" id="PIRSF006630">
    <property type="entry name" value="NADS_GAT"/>
    <property type="match status" value="1"/>
</dbReference>
<dbReference type="Pfam" id="PF00795">
    <property type="entry name" value="CN_hydrolase"/>
    <property type="match status" value="1"/>
</dbReference>
<dbReference type="PROSITE" id="PS00920">
    <property type="entry name" value="NITRIL_CHT_1"/>
    <property type="match status" value="1"/>
</dbReference>
<dbReference type="GO" id="GO:0003952">
    <property type="term" value="F:NAD+ synthase (glutamine-hydrolyzing) activity"/>
    <property type="evidence" value="ECO:0007669"/>
    <property type="project" value="UniProtKB-UniRule"/>
</dbReference>
<dbReference type="InterPro" id="IPR036526">
    <property type="entry name" value="C-N_Hydrolase_sf"/>
</dbReference>
<feature type="binding site" evidence="7">
    <location>
        <position position="118"/>
    </location>
    <ligand>
        <name>L-glutamine</name>
        <dbReference type="ChEBI" id="CHEBI:58359"/>
    </ligand>
</feature>
<comment type="caution">
    <text evidence="7">Lacks conserved residue(s) required for the propagation of feature annotation.</text>
</comment>
<feature type="active site" description="Nucleophile; for glutaminase activity" evidence="7">
    <location>
        <position position="148"/>
    </location>
</feature>
<comment type="pathway">
    <text evidence="1 7 8">Cofactor biosynthesis; NAD(+) biosynthesis; NAD(+) from deamido-NAD(+) (L-Gln route): step 1/1.</text>
</comment>
<dbReference type="Gene3D" id="3.40.50.620">
    <property type="entry name" value="HUPs"/>
    <property type="match status" value="1"/>
</dbReference>
<evidence type="ECO:0000256" key="6">
    <source>
        <dbReference type="ARBA" id="ARBA00023027"/>
    </source>
</evidence>
<feature type="binding site" evidence="7">
    <location>
        <position position="181"/>
    </location>
    <ligand>
        <name>L-glutamine</name>
        <dbReference type="ChEBI" id="CHEBI:58359"/>
    </ligand>
</feature>
<evidence type="ECO:0000256" key="1">
    <source>
        <dbReference type="ARBA" id="ARBA00005188"/>
    </source>
</evidence>
<dbReference type="Gene3D" id="3.60.110.10">
    <property type="entry name" value="Carbon-nitrogen hydrolase"/>
    <property type="match status" value="1"/>
</dbReference>
<dbReference type="InterPro" id="IPR022310">
    <property type="entry name" value="NAD/GMP_synthase"/>
</dbReference>
<feature type="binding site" evidence="7">
    <location>
        <position position="430"/>
    </location>
    <ligand>
        <name>ATP</name>
        <dbReference type="ChEBI" id="CHEBI:30616"/>
    </ligand>
</feature>
<dbReference type="GO" id="GO:0005737">
    <property type="term" value="C:cytoplasm"/>
    <property type="evidence" value="ECO:0007669"/>
    <property type="project" value="InterPro"/>
</dbReference>
<dbReference type="CDD" id="cd00553">
    <property type="entry name" value="NAD_synthase"/>
    <property type="match status" value="1"/>
</dbReference>
<dbReference type="InterPro" id="IPR003694">
    <property type="entry name" value="NAD_synthase"/>
</dbReference>
<dbReference type="GO" id="GO:0005524">
    <property type="term" value="F:ATP binding"/>
    <property type="evidence" value="ECO:0007669"/>
    <property type="project" value="UniProtKB-UniRule"/>
</dbReference>
<comment type="similarity">
    <text evidence="2 7 8">In the C-terminal section; belongs to the NAD synthetase family.</text>
</comment>
<comment type="catalytic activity">
    <reaction evidence="7 8">
        <text>deamido-NAD(+) + L-glutamine + ATP + H2O = L-glutamate + AMP + diphosphate + NAD(+) + H(+)</text>
        <dbReference type="Rhea" id="RHEA:24384"/>
        <dbReference type="ChEBI" id="CHEBI:15377"/>
        <dbReference type="ChEBI" id="CHEBI:15378"/>
        <dbReference type="ChEBI" id="CHEBI:29985"/>
        <dbReference type="ChEBI" id="CHEBI:30616"/>
        <dbReference type="ChEBI" id="CHEBI:33019"/>
        <dbReference type="ChEBI" id="CHEBI:57540"/>
        <dbReference type="ChEBI" id="CHEBI:58359"/>
        <dbReference type="ChEBI" id="CHEBI:58437"/>
        <dbReference type="ChEBI" id="CHEBI:456215"/>
        <dbReference type="EC" id="6.3.5.1"/>
    </reaction>
</comment>
<dbReference type="GO" id="GO:0000257">
    <property type="term" value="F:nitrilase activity"/>
    <property type="evidence" value="ECO:0007669"/>
    <property type="project" value="UniProtKB-ARBA"/>
</dbReference>
<feature type="active site" description="Proton acceptor; for glutaminase activity" evidence="7">
    <location>
        <position position="46"/>
    </location>
</feature>
<dbReference type="SUPFAM" id="SSF52402">
    <property type="entry name" value="Adenine nucleotide alpha hydrolases-like"/>
    <property type="match status" value="1"/>
</dbReference>
<evidence type="ECO:0000259" key="11">
    <source>
        <dbReference type="PROSITE" id="PS50263"/>
    </source>
</evidence>
<keyword evidence="3 7" id="KW-0436">Ligase</keyword>
<keyword evidence="12" id="KW-0808">Transferase</keyword>
<organism evidence="12">
    <name type="scientific">uncultured Solirubrobacteraceae bacterium</name>
    <dbReference type="NCBI Taxonomy" id="1162706"/>
    <lineage>
        <taxon>Bacteria</taxon>
        <taxon>Bacillati</taxon>
        <taxon>Actinomycetota</taxon>
        <taxon>Thermoleophilia</taxon>
        <taxon>Solirubrobacterales</taxon>
        <taxon>Solirubrobacteraceae</taxon>
        <taxon>environmental samples</taxon>
    </lineage>
</organism>